<gene>
    <name evidence="1" type="ORF">NP493_2001g00012</name>
</gene>
<evidence type="ECO:0000313" key="2">
    <source>
        <dbReference type="Proteomes" id="UP001209878"/>
    </source>
</evidence>
<organism evidence="1 2">
    <name type="scientific">Ridgeia piscesae</name>
    <name type="common">Tubeworm</name>
    <dbReference type="NCBI Taxonomy" id="27915"/>
    <lineage>
        <taxon>Eukaryota</taxon>
        <taxon>Metazoa</taxon>
        <taxon>Spiralia</taxon>
        <taxon>Lophotrochozoa</taxon>
        <taxon>Annelida</taxon>
        <taxon>Polychaeta</taxon>
        <taxon>Sedentaria</taxon>
        <taxon>Canalipalpata</taxon>
        <taxon>Sabellida</taxon>
        <taxon>Siboglinidae</taxon>
        <taxon>Ridgeia</taxon>
    </lineage>
</organism>
<dbReference type="Proteomes" id="UP001209878">
    <property type="component" value="Unassembled WGS sequence"/>
</dbReference>
<proteinExistence type="predicted"/>
<reference evidence="1" key="1">
    <citation type="journal article" date="2023" name="Mol. Biol. Evol.">
        <title>Third-Generation Sequencing Reveals the Adaptive Role of the Epigenome in Three Deep-Sea Polychaetes.</title>
        <authorList>
            <person name="Perez M."/>
            <person name="Aroh O."/>
            <person name="Sun Y."/>
            <person name="Lan Y."/>
            <person name="Juniper S.K."/>
            <person name="Young C.R."/>
            <person name="Angers B."/>
            <person name="Qian P.Y."/>
        </authorList>
    </citation>
    <scope>NUCLEOTIDE SEQUENCE</scope>
    <source>
        <strain evidence="1">R07B-5</strain>
    </source>
</reference>
<protein>
    <submittedName>
        <fullName evidence="1">Uncharacterized protein</fullName>
    </submittedName>
</protein>
<sequence length="155" mass="16352">MVTTRATAEDVPITSGVHVAVSSTDSAPVSVVGTRSRRCATEDAPPDPSVSARASVFRTAITRIASAANITSRAADSVTSDVPARSPSVGMTDASCVCGPQLPATSKYNSLNHVRHPPVSPPSRHLLTTPPLLLQDRPPTSTDFPQSFRNNIFQY</sequence>
<comment type="caution">
    <text evidence="1">The sequence shown here is derived from an EMBL/GenBank/DDBJ whole genome shotgun (WGS) entry which is preliminary data.</text>
</comment>
<keyword evidence="2" id="KW-1185">Reference proteome</keyword>
<dbReference type="AlphaFoldDB" id="A0AAD9JPB5"/>
<name>A0AAD9JPB5_RIDPI</name>
<accession>A0AAD9JPB5</accession>
<dbReference type="EMBL" id="JAODUO010001998">
    <property type="protein sequence ID" value="KAK2156133.1"/>
    <property type="molecule type" value="Genomic_DNA"/>
</dbReference>
<evidence type="ECO:0000313" key="1">
    <source>
        <dbReference type="EMBL" id="KAK2156133.1"/>
    </source>
</evidence>